<reference evidence="1" key="1">
    <citation type="submission" date="2021-06" db="EMBL/GenBank/DDBJ databases">
        <authorList>
            <person name="Kallberg Y."/>
            <person name="Tangrot J."/>
            <person name="Rosling A."/>
        </authorList>
    </citation>
    <scope>NUCLEOTIDE SEQUENCE</scope>
    <source>
        <strain evidence="1">28 12/20/2015</strain>
    </source>
</reference>
<evidence type="ECO:0000313" key="2">
    <source>
        <dbReference type="Proteomes" id="UP000789366"/>
    </source>
</evidence>
<comment type="caution">
    <text evidence="1">The sequence shown here is derived from an EMBL/GenBank/DDBJ whole genome shotgun (WGS) entry which is preliminary data.</text>
</comment>
<dbReference type="EMBL" id="CAJVPW010056127">
    <property type="protein sequence ID" value="CAG8774451.1"/>
    <property type="molecule type" value="Genomic_DNA"/>
</dbReference>
<feature type="non-terminal residue" evidence="1">
    <location>
        <position position="1"/>
    </location>
</feature>
<organism evidence="1 2">
    <name type="scientific">Cetraspora pellucida</name>
    <dbReference type="NCBI Taxonomy" id="1433469"/>
    <lineage>
        <taxon>Eukaryota</taxon>
        <taxon>Fungi</taxon>
        <taxon>Fungi incertae sedis</taxon>
        <taxon>Mucoromycota</taxon>
        <taxon>Glomeromycotina</taxon>
        <taxon>Glomeromycetes</taxon>
        <taxon>Diversisporales</taxon>
        <taxon>Gigasporaceae</taxon>
        <taxon>Cetraspora</taxon>
    </lineage>
</organism>
<keyword evidence="2" id="KW-1185">Reference proteome</keyword>
<sequence length="71" mass="8433">NDITKKNDDENQDFENFEDIKYAKIINELDDSMGANNVMFDAELTINHIDDVDFFLSKFKPKITRRSKFRN</sequence>
<protein>
    <submittedName>
        <fullName evidence="1">15958_t:CDS:1</fullName>
    </submittedName>
</protein>
<gene>
    <name evidence="1" type="ORF">SPELUC_LOCUS15985</name>
</gene>
<evidence type="ECO:0000313" key="1">
    <source>
        <dbReference type="EMBL" id="CAG8774451.1"/>
    </source>
</evidence>
<accession>A0ACA9R2S5</accession>
<proteinExistence type="predicted"/>
<name>A0ACA9R2S5_9GLOM</name>
<dbReference type="Proteomes" id="UP000789366">
    <property type="component" value="Unassembled WGS sequence"/>
</dbReference>